<dbReference type="SUPFAM" id="SSF52402">
    <property type="entry name" value="Adenine nucleotide alpha hydrolases-like"/>
    <property type="match status" value="1"/>
</dbReference>
<dbReference type="PANTHER" id="PTHR43153">
    <property type="entry name" value="ELECTRON TRANSFER FLAVOPROTEIN ALPHA"/>
    <property type="match status" value="1"/>
</dbReference>
<feature type="binding site" evidence="2">
    <location>
        <begin position="240"/>
        <end position="241"/>
    </location>
    <ligand>
        <name>FAD</name>
        <dbReference type="ChEBI" id="CHEBI:57692"/>
    </ligand>
</feature>
<organism evidence="4 5">
    <name type="scientific">Hornefia porci</name>
    <dbReference type="NCBI Taxonomy" id="2652292"/>
    <lineage>
        <taxon>Bacteria</taxon>
        <taxon>Bacillati</taxon>
        <taxon>Bacillota</taxon>
        <taxon>Clostridia</taxon>
        <taxon>Peptostreptococcales</taxon>
        <taxon>Anaerovoracaceae</taxon>
        <taxon>Hornefia</taxon>
    </lineage>
</organism>
<dbReference type="PANTHER" id="PTHR43153:SF1">
    <property type="entry name" value="ELECTRON TRANSFER FLAVOPROTEIN SUBUNIT ALPHA, MITOCHONDRIAL"/>
    <property type="match status" value="1"/>
</dbReference>
<feature type="binding site" evidence="2">
    <location>
        <begin position="254"/>
        <end position="258"/>
    </location>
    <ligand>
        <name>FAD</name>
        <dbReference type="ChEBI" id="CHEBI:57692"/>
    </ligand>
</feature>
<reference evidence="4 5" key="1">
    <citation type="journal article" date="2016" name="Appl. Environ. Microbiol.">
        <title>Function and Phylogeny of Bacterial Butyryl Coenzyme A:Acetate Transferases and Their Diversity in the Proximal Colon of Swine.</title>
        <authorList>
            <person name="Trachsel J."/>
            <person name="Bayles D.O."/>
            <person name="Looft T."/>
            <person name="Levine U.Y."/>
            <person name="Allen H.K."/>
        </authorList>
    </citation>
    <scope>NUCLEOTIDE SEQUENCE [LARGE SCALE GENOMIC DNA]</scope>
    <source>
        <strain evidence="4 5">68-3-10</strain>
    </source>
</reference>
<evidence type="ECO:0000313" key="4">
    <source>
        <dbReference type="EMBL" id="OLR55105.1"/>
    </source>
</evidence>
<dbReference type="InterPro" id="IPR029035">
    <property type="entry name" value="DHS-like_NAD/FAD-binding_dom"/>
</dbReference>
<feature type="domain" description="Electron transfer flavoprotein alpha/beta-subunit N-terminal" evidence="3">
    <location>
        <begin position="8"/>
        <end position="189"/>
    </location>
</feature>
<feature type="binding site" evidence="2">
    <location>
        <begin position="310"/>
        <end position="311"/>
    </location>
    <ligand>
        <name>FAD</name>
        <dbReference type="ChEBI" id="CHEBI:57692"/>
    </ligand>
</feature>
<dbReference type="PIRSF" id="PIRSF000089">
    <property type="entry name" value="Electra_flavoP_a"/>
    <property type="match status" value="1"/>
</dbReference>
<comment type="similarity">
    <text evidence="1">Belongs to the ETF alpha-subunit/FixB family.</text>
</comment>
<dbReference type="AlphaFoldDB" id="A0A1Q9JFY6"/>
<protein>
    <submittedName>
        <fullName evidence="4">Electron transfer flavoprotein, alpha subunit</fullName>
    </submittedName>
</protein>
<dbReference type="Pfam" id="PF00766">
    <property type="entry name" value="ETF_alpha"/>
    <property type="match status" value="1"/>
</dbReference>
<dbReference type="InterPro" id="IPR014730">
    <property type="entry name" value="ETF_a/b_N"/>
</dbReference>
<evidence type="ECO:0000313" key="5">
    <source>
        <dbReference type="Proteomes" id="UP000187404"/>
    </source>
</evidence>
<feature type="binding site" evidence="2">
    <location>
        <position position="215"/>
    </location>
    <ligand>
        <name>FAD</name>
        <dbReference type="ChEBI" id="CHEBI:57692"/>
    </ligand>
</feature>
<evidence type="ECO:0000256" key="2">
    <source>
        <dbReference type="PIRSR" id="PIRSR000089-1"/>
    </source>
</evidence>
<evidence type="ECO:0000256" key="1">
    <source>
        <dbReference type="ARBA" id="ARBA00005817"/>
    </source>
</evidence>
<keyword evidence="2" id="KW-0274">FAD</keyword>
<dbReference type="SUPFAM" id="SSF52467">
    <property type="entry name" value="DHS-like NAD/FAD-binding domain"/>
    <property type="match status" value="1"/>
</dbReference>
<dbReference type="CDD" id="cd01715">
    <property type="entry name" value="ETF_alpha"/>
    <property type="match status" value="1"/>
</dbReference>
<dbReference type="InterPro" id="IPR014731">
    <property type="entry name" value="ETF_asu_C"/>
</dbReference>
<dbReference type="STRING" id="1261640.BHK98_02910"/>
<dbReference type="Gene3D" id="3.40.50.1220">
    <property type="entry name" value="TPP-binding domain"/>
    <property type="match status" value="1"/>
</dbReference>
<keyword evidence="5" id="KW-1185">Reference proteome</keyword>
<dbReference type="EMBL" id="MJIE01000001">
    <property type="protein sequence ID" value="OLR55105.1"/>
    <property type="molecule type" value="Genomic_DNA"/>
</dbReference>
<dbReference type="GO" id="GO:0009055">
    <property type="term" value="F:electron transfer activity"/>
    <property type="evidence" value="ECO:0007669"/>
    <property type="project" value="InterPro"/>
</dbReference>
<feature type="binding site" evidence="2">
    <location>
        <position position="292"/>
    </location>
    <ligand>
        <name>FAD</name>
        <dbReference type="ChEBI" id="CHEBI:57692"/>
    </ligand>
</feature>
<feature type="binding site" evidence="2">
    <location>
        <begin position="271"/>
        <end position="278"/>
    </location>
    <ligand>
        <name>FAD</name>
        <dbReference type="ChEBI" id="CHEBI:57692"/>
    </ligand>
</feature>
<dbReference type="Proteomes" id="UP000187404">
    <property type="component" value="Unassembled WGS sequence"/>
</dbReference>
<accession>A0A1Q9JFY6</accession>
<dbReference type="Gene3D" id="3.40.50.620">
    <property type="entry name" value="HUPs"/>
    <property type="match status" value="1"/>
</dbReference>
<comment type="caution">
    <text evidence="4">The sequence shown here is derived from an EMBL/GenBank/DDBJ whole genome shotgun (WGS) entry which is preliminary data.</text>
</comment>
<dbReference type="RefSeq" id="WP_075712106.1">
    <property type="nucleotide sequence ID" value="NZ_MJIE01000001.1"/>
</dbReference>
<gene>
    <name evidence="4" type="ORF">BHK98_02910</name>
</gene>
<dbReference type="InterPro" id="IPR014729">
    <property type="entry name" value="Rossmann-like_a/b/a_fold"/>
</dbReference>
<dbReference type="InterPro" id="IPR033947">
    <property type="entry name" value="ETF_alpha_N"/>
</dbReference>
<comment type="cofactor">
    <cofactor evidence="2">
        <name>FAD</name>
        <dbReference type="ChEBI" id="CHEBI:57692"/>
    </cofactor>
    <text evidence="2">Binds 1 FAD per dimer.</text>
</comment>
<dbReference type="InterPro" id="IPR001308">
    <property type="entry name" value="ETF_a/FixB"/>
</dbReference>
<dbReference type="GO" id="GO:0050660">
    <property type="term" value="F:flavin adenine dinucleotide binding"/>
    <property type="evidence" value="ECO:0007669"/>
    <property type="project" value="InterPro"/>
</dbReference>
<dbReference type="Pfam" id="PF01012">
    <property type="entry name" value="ETF"/>
    <property type="match status" value="1"/>
</dbReference>
<evidence type="ECO:0000259" key="3">
    <source>
        <dbReference type="SMART" id="SM00893"/>
    </source>
</evidence>
<dbReference type="SMART" id="SM00893">
    <property type="entry name" value="ETF"/>
    <property type="match status" value="1"/>
</dbReference>
<dbReference type="GO" id="GO:0033539">
    <property type="term" value="P:fatty acid beta-oxidation using acyl-CoA dehydrogenase"/>
    <property type="evidence" value="ECO:0007669"/>
    <property type="project" value="TreeGrafter"/>
</dbReference>
<proteinExistence type="inferred from homology"/>
<keyword evidence="2" id="KW-0285">Flavoprotein</keyword>
<sequence>MAMRKNTILVLGEQNYGVIHPVTYELLQKAQELAKEMKGSVECLILGPPNLAVEEIAYHGADLVYYMEHECFQQADEFLYKQNIEVVLRRLSPEVVLIGATAFGRSLAPRIAGAMNTGLTADCTDLKVDANGQLIQIRPAFSDNILAYIRTSTRPQMATIRYKEFNESIRDSSLPVNITKIKPDITVNPNTEVLSHEPIGAVDITKADVIVAAGRGFRKKEDLAMAQNLADSLGGVVAVSRALVDAGMAQSQIQVGYSGHRVKPKIYFACGISGAPQHLAGMKESDIIIAVNNDASAPIFKVADIGYVGDIYEILPQLAKRYGKESGYDGKRL</sequence>
<name>A0A1Q9JFY6_9FIRM</name>